<evidence type="ECO:0008006" key="6">
    <source>
        <dbReference type="Google" id="ProtNLM"/>
    </source>
</evidence>
<dbReference type="InterPro" id="IPR013783">
    <property type="entry name" value="Ig-like_fold"/>
</dbReference>
<evidence type="ECO:0000313" key="4">
    <source>
        <dbReference type="EMBL" id="EZH75937.1"/>
    </source>
</evidence>
<dbReference type="InterPro" id="IPR015919">
    <property type="entry name" value="Cadherin-like_sf"/>
</dbReference>
<gene>
    <name evidence="4" type="ORF">ATO12_03865</name>
</gene>
<dbReference type="STRING" id="1317122.ATO12_03865"/>
<dbReference type="InterPro" id="IPR002126">
    <property type="entry name" value="Cadherin-like_dom"/>
</dbReference>
<dbReference type="eggNOG" id="COG3291">
    <property type="taxonomic scope" value="Bacteria"/>
</dbReference>
<feature type="domain" description="Cadherin" evidence="3">
    <location>
        <begin position="44"/>
        <end position="140"/>
    </location>
</feature>
<keyword evidence="1" id="KW-0732">Signal</keyword>
<proteinExistence type="predicted"/>
<dbReference type="Gene3D" id="2.60.40.10">
    <property type="entry name" value="Immunoglobulins"/>
    <property type="match status" value="1"/>
</dbReference>
<keyword evidence="5" id="KW-1185">Reference proteome</keyword>
<dbReference type="PROSITE" id="PS50093">
    <property type="entry name" value="PKD"/>
    <property type="match status" value="1"/>
</dbReference>
<dbReference type="GO" id="GO:0016020">
    <property type="term" value="C:membrane"/>
    <property type="evidence" value="ECO:0007669"/>
    <property type="project" value="InterPro"/>
</dbReference>
<sequence>MKKRKQIIRSALTLLLIAILSIGCSKDDDVPSQPEPPVVNKAPEISAQTFTVAEDIADDVIIGTITATDKEDNALTFTLTKNDKDLFELSTKGELSLAKDKKLDFETIASHTLTVDVSDGTHKASADITITVENAIEPFVTTWKTTTANQVIAIGLNKDVIYNYTIDWGDGTVDKNQTTTPSHSYVTAGTYTVSISGTFPMFMMSPESREALETIEQWGDNQWESLLGAFAGAVNMTYNAKDVPNLSKVTSIAGLFANCAKFNADLNDWDVSTITDMRAVFDNAISFNGDISNWDVSKVVNMTSMFANCAKFNTDLNNWDVSSVTDMESMFYKALSFNGDISQWNVSKITDMTGLFYGATAFNGDLSKWDVSNVTRMRSMFIGATAFNGDISQWDVSNVTDMGSMFSGATSFNGDLSKWNVSKVTNMRSMFWKATSFSADISNWDIQNVTVMDGMLDNTNISTVNYDALLTKWSALPNVQSNVAFGVEGLVYCTAARERINLTDGKRWRIIGDTSCPR</sequence>
<dbReference type="CDD" id="cd00146">
    <property type="entry name" value="PKD"/>
    <property type="match status" value="1"/>
</dbReference>
<reference evidence="4 5" key="1">
    <citation type="submission" date="2014-04" db="EMBL/GenBank/DDBJ databases">
        <title>Aquimarina sp. 22II-S11-z7 Genome Sequencing.</title>
        <authorList>
            <person name="Lai Q."/>
        </authorList>
    </citation>
    <scope>NUCLEOTIDE SEQUENCE [LARGE SCALE GENOMIC DNA]</scope>
    <source>
        <strain evidence="4 5">22II-S11-z7</strain>
    </source>
</reference>
<dbReference type="EMBL" id="AQRA01000001">
    <property type="protein sequence ID" value="EZH75937.1"/>
    <property type="molecule type" value="Genomic_DNA"/>
</dbReference>
<dbReference type="AlphaFoldDB" id="A0A023C0U3"/>
<dbReference type="Gene3D" id="2.60.40.60">
    <property type="entry name" value="Cadherins"/>
    <property type="match status" value="1"/>
</dbReference>
<accession>A0A023C0U3</accession>
<name>A0A023C0U3_9FLAO</name>
<protein>
    <recommendedName>
        <fullName evidence="6">PKD domain-containing protein</fullName>
    </recommendedName>
</protein>
<dbReference type="GO" id="GO:0005509">
    <property type="term" value="F:calcium ion binding"/>
    <property type="evidence" value="ECO:0007669"/>
    <property type="project" value="InterPro"/>
</dbReference>
<organism evidence="4 5">
    <name type="scientific">Aquimarina atlantica</name>
    <dbReference type="NCBI Taxonomy" id="1317122"/>
    <lineage>
        <taxon>Bacteria</taxon>
        <taxon>Pseudomonadati</taxon>
        <taxon>Bacteroidota</taxon>
        <taxon>Flavobacteriia</taxon>
        <taxon>Flavobacteriales</taxon>
        <taxon>Flavobacteriaceae</taxon>
        <taxon>Aquimarina</taxon>
    </lineage>
</organism>
<dbReference type="GO" id="GO:0007156">
    <property type="term" value="P:homophilic cell adhesion via plasma membrane adhesion molecules"/>
    <property type="evidence" value="ECO:0007669"/>
    <property type="project" value="InterPro"/>
</dbReference>
<dbReference type="Pfam" id="PF03382">
    <property type="entry name" value="DUF285"/>
    <property type="match status" value="1"/>
</dbReference>
<dbReference type="NCBIfam" id="TIGR02167">
    <property type="entry name" value="Liste_lipo_26"/>
    <property type="match status" value="6"/>
</dbReference>
<evidence type="ECO:0000313" key="5">
    <source>
        <dbReference type="Proteomes" id="UP000023541"/>
    </source>
</evidence>
<dbReference type="PROSITE" id="PS51257">
    <property type="entry name" value="PROKAR_LIPOPROTEIN"/>
    <property type="match status" value="1"/>
</dbReference>
<dbReference type="OrthoDB" id="9813840at2"/>
<feature type="domain" description="PKD" evidence="2">
    <location>
        <begin position="164"/>
        <end position="198"/>
    </location>
</feature>
<dbReference type="SUPFAM" id="SSF49313">
    <property type="entry name" value="Cadherin-like"/>
    <property type="match status" value="1"/>
</dbReference>
<dbReference type="RefSeq" id="WP_051575590.1">
    <property type="nucleotide sequence ID" value="NZ_AQRA01000001.1"/>
</dbReference>
<dbReference type="InterPro" id="IPR011889">
    <property type="entry name" value="Liste_lipo_26"/>
</dbReference>
<dbReference type="SUPFAM" id="SSF49299">
    <property type="entry name" value="PKD domain"/>
    <property type="match status" value="1"/>
</dbReference>
<dbReference type="eggNOG" id="COG2931">
    <property type="taxonomic scope" value="Bacteria"/>
</dbReference>
<dbReference type="SMART" id="SM00112">
    <property type="entry name" value="CA"/>
    <property type="match status" value="1"/>
</dbReference>
<dbReference type="SUPFAM" id="SSF141571">
    <property type="entry name" value="Pentapeptide repeat-like"/>
    <property type="match status" value="1"/>
</dbReference>
<feature type="chain" id="PRO_5001516240" description="PKD domain-containing protein" evidence="1">
    <location>
        <begin position="27"/>
        <end position="518"/>
    </location>
</feature>
<dbReference type="InterPro" id="IPR000601">
    <property type="entry name" value="PKD_dom"/>
</dbReference>
<dbReference type="CDD" id="cd11304">
    <property type="entry name" value="Cadherin_repeat"/>
    <property type="match status" value="1"/>
</dbReference>
<dbReference type="Pfam" id="PF00028">
    <property type="entry name" value="Cadherin"/>
    <property type="match status" value="1"/>
</dbReference>
<comment type="caution">
    <text evidence="4">The sequence shown here is derived from an EMBL/GenBank/DDBJ whole genome shotgun (WGS) entry which is preliminary data.</text>
</comment>
<evidence type="ECO:0000259" key="3">
    <source>
        <dbReference type="PROSITE" id="PS50268"/>
    </source>
</evidence>
<evidence type="ECO:0000259" key="2">
    <source>
        <dbReference type="PROSITE" id="PS50093"/>
    </source>
</evidence>
<dbReference type="InterPro" id="IPR035986">
    <property type="entry name" value="PKD_dom_sf"/>
</dbReference>
<dbReference type="InterPro" id="IPR005046">
    <property type="entry name" value="DUF285"/>
</dbReference>
<dbReference type="Proteomes" id="UP000023541">
    <property type="component" value="Unassembled WGS sequence"/>
</dbReference>
<dbReference type="PROSITE" id="PS50268">
    <property type="entry name" value="CADHERIN_2"/>
    <property type="match status" value="1"/>
</dbReference>
<feature type="signal peptide" evidence="1">
    <location>
        <begin position="1"/>
        <end position="26"/>
    </location>
</feature>
<evidence type="ECO:0000256" key="1">
    <source>
        <dbReference type="SAM" id="SignalP"/>
    </source>
</evidence>